<reference evidence="2" key="1">
    <citation type="submission" date="2017-01" db="EMBL/GenBank/DDBJ databases">
        <authorList>
            <person name="Wang Y."/>
            <person name="White M."/>
            <person name="Kvist S."/>
            <person name="Moncalvo J.-M."/>
        </authorList>
    </citation>
    <scope>NUCLEOTIDE SEQUENCE [LARGE SCALE GENOMIC DNA]</scope>
    <source>
        <strain evidence="2">ID-206-W2</strain>
    </source>
</reference>
<dbReference type="EMBL" id="LSSM01000245">
    <property type="protein sequence ID" value="OMJ29578.1"/>
    <property type="molecule type" value="Genomic_DNA"/>
</dbReference>
<accession>A0A1R1YRQ9</accession>
<evidence type="ECO:0000313" key="1">
    <source>
        <dbReference type="EMBL" id="OMJ29578.1"/>
    </source>
</evidence>
<name>A0A1R1YRQ9_9FUNG</name>
<sequence>MWSTVSDTHKLQQGQKFLNFWSTIFMFDRRWAVR</sequence>
<gene>
    <name evidence="1" type="ORF">AYI69_g905</name>
</gene>
<comment type="caution">
    <text evidence="1">The sequence shown here is derived from an EMBL/GenBank/DDBJ whole genome shotgun (WGS) entry which is preliminary data.</text>
</comment>
<evidence type="ECO:0000313" key="2">
    <source>
        <dbReference type="Proteomes" id="UP000187429"/>
    </source>
</evidence>
<dbReference type="OrthoDB" id="10339804at2759"/>
<proteinExistence type="predicted"/>
<organism evidence="1 2">
    <name type="scientific">Smittium culicis</name>
    <dbReference type="NCBI Taxonomy" id="133412"/>
    <lineage>
        <taxon>Eukaryota</taxon>
        <taxon>Fungi</taxon>
        <taxon>Fungi incertae sedis</taxon>
        <taxon>Zoopagomycota</taxon>
        <taxon>Kickxellomycotina</taxon>
        <taxon>Harpellomycetes</taxon>
        <taxon>Harpellales</taxon>
        <taxon>Legeriomycetaceae</taxon>
        <taxon>Smittium</taxon>
    </lineage>
</organism>
<protein>
    <submittedName>
        <fullName evidence="1">Uncharacterized protein</fullName>
    </submittedName>
</protein>
<dbReference type="Proteomes" id="UP000187429">
    <property type="component" value="Unassembled WGS sequence"/>
</dbReference>
<keyword evidence="2" id="KW-1185">Reference proteome</keyword>
<feature type="non-terminal residue" evidence="1">
    <location>
        <position position="34"/>
    </location>
</feature>
<dbReference type="AlphaFoldDB" id="A0A1R1YRQ9"/>